<organism evidence="8">
    <name type="scientific">Cyprinus carpio</name>
    <name type="common">Common carp</name>
    <dbReference type="NCBI Taxonomy" id="7962"/>
    <lineage>
        <taxon>Eukaryota</taxon>
        <taxon>Metazoa</taxon>
        <taxon>Chordata</taxon>
        <taxon>Craniata</taxon>
        <taxon>Vertebrata</taxon>
        <taxon>Euteleostomi</taxon>
        <taxon>Actinopterygii</taxon>
        <taxon>Neopterygii</taxon>
        <taxon>Teleostei</taxon>
        <taxon>Ostariophysi</taxon>
        <taxon>Cypriniformes</taxon>
        <taxon>Cyprinidae</taxon>
        <taxon>Cyprininae</taxon>
        <taxon>Cyprinus</taxon>
    </lineage>
</organism>
<reference evidence="8" key="1">
    <citation type="submission" date="2025-08" db="UniProtKB">
        <authorList>
            <consortium name="RefSeq"/>
        </authorList>
    </citation>
    <scope>IDENTIFICATION</scope>
    <source>
        <tissue evidence="8">Muscle</tissue>
    </source>
</reference>
<keyword evidence="4" id="KW-0325">Glycoprotein</keyword>
<dbReference type="Pfam" id="PF13895">
    <property type="entry name" value="Ig_2"/>
    <property type="match status" value="2"/>
</dbReference>
<evidence type="ECO:0000313" key="8">
    <source>
        <dbReference type="RefSeq" id="XP_042571931.1"/>
    </source>
</evidence>
<dbReference type="SMART" id="SM00409">
    <property type="entry name" value="IG"/>
    <property type="match status" value="2"/>
</dbReference>
<dbReference type="InterPro" id="IPR007110">
    <property type="entry name" value="Ig-like_dom"/>
</dbReference>
<feature type="compositionally biased region" description="Polar residues" evidence="5">
    <location>
        <begin position="361"/>
        <end position="378"/>
    </location>
</feature>
<keyword evidence="2 6" id="KW-0732">Signal</keyword>
<evidence type="ECO:0000256" key="1">
    <source>
        <dbReference type="ARBA" id="ARBA00004370"/>
    </source>
</evidence>
<dbReference type="InterPro" id="IPR003598">
    <property type="entry name" value="Ig_sub2"/>
</dbReference>
<dbReference type="InterPro" id="IPR015631">
    <property type="entry name" value="CD2/SLAM_rcpt"/>
</dbReference>
<dbReference type="RefSeq" id="XP_042571931.1">
    <property type="nucleotide sequence ID" value="XM_042715997.1"/>
</dbReference>
<evidence type="ECO:0000259" key="7">
    <source>
        <dbReference type="PROSITE" id="PS50835"/>
    </source>
</evidence>
<dbReference type="OrthoDB" id="8963224at2759"/>
<dbReference type="CDD" id="cd00096">
    <property type="entry name" value="Ig"/>
    <property type="match status" value="2"/>
</dbReference>
<evidence type="ECO:0000256" key="2">
    <source>
        <dbReference type="ARBA" id="ARBA00022729"/>
    </source>
</evidence>
<gene>
    <name evidence="8" type="primary">LOC109096893</name>
</gene>
<feature type="chain" id="PRO_5040319662" evidence="6">
    <location>
        <begin position="22"/>
        <end position="485"/>
    </location>
</feature>
<dbReference type="GO" id="GO:0016020">
    <property type="term" value="C:membrane"/>
    <property type="evidence" value="ECO:0007669"/>
    <property type="project" value="UniProtKB-SubCell"/>
</dbReference>
<protein>
    <submittedName>
        <fullName evidence="8">Carcinoembryonic antigen-related cell adhesion molecule 5-like</fullName>
    </submittedName>
</protein>
<feature type="domain" description="Ig-like" evidence="7">
    <location>
        <begin position="121"/>
        <end position="197"/>
    </location>
</feature>
<proteinExistence type="predicted"/>
<evidence type="ECO:0000256" key="6">
    <source>
        <dbReference type="SAM" id="SignalP"/>
    </source>
</evidence>
<dbReference type="AlphaFoldDB" id="A0A9Q9VWB7"/>
<name>A0A9Q9VWB7_CYPCA</name>
<dbReference type="PANTHER" id="PTHR12080:SF55">
    <property type="entry name" value="LYMPHOCYTE FUNCTION-ASSOCIATED ANTIGEN 3"/>
    <property type="match status" value="1"/>
</dbReference>
<evidence type="ECO:0000256" key="4">
    <source>
        <dbReference type="ARBA" id="ARBA00023180"/>
    </source>
</evidence>
<feature type="domain" description="Ig-like" evidence="7">
    <location>
        <begin position="301"/>
        <end position="377"/>
    </location>
</feature>
<comment type="subcellular location">
    <subcellularLocation>
        <location evidence="1">Membrane</location>
    </subcellularLocation>
</comment>
<keyword evidence="3" id="KW-0472">Membrane</keyword>
<dbReference type="Proteomes" id="UP001155660">
    <property type="component" value="Chromosome B1"/>
</dbReference>
<dbReference type="GeneID" id="109096893"/>
<feature type="signal peptide" evidence="6">
    <location>
        <begin position="1"/>
        <end position="21"/>
    </location>
</feature>
<dbReference type="SMART" id="SM00408">
    <property type="entry name" value="IGc2"/>
    <property type="match status" value="3"/>
</dbReference>
<dbReference type="PANTHER" id="PTHR12080">
    <property type="entry name" value="SIGNALING LYMPHOCYTIC ACTIVATION MOLECULE"/>
    <property type="match status" value="1"/>
</dbReference>
<accession>A0A9Q9VWB7</accession>
<evidence type="ECO:0000256" key="3">
    <source>
        <dbReference type="ARBA" id="ARBA00023136"/>
    </source>
</evidence>
<sequence length="485" mass="53559">MSWQYSLLFLFLSGFAALYVAEICKTDLLEGTSCTIKLPTKNTDKSNEITWLHLSSDAVIHRKNGKIKKPIPGLTMEEDGSLTFGSVSLKNTGKYKYTVFNRDGTEIDAGEKEIKVYAKAPKPTLTINYKDGISTLTCDFREHPDLTVSWYKEEIIIQNENNPELLLTSAQVQENKTYSCSVSNPVSNEQSNSVTVSFAEICKTDLLEGTSCTFELKTKNTDKSNEIIWVHLSSDALIQWKNGKIKKSTPGLTMEEDGSLTFESVSLKNSGKYKYNVYNSDGTEIDAGEKEITVYAKAPIPTLTVNINCTDGISTLTCDFTDRPDLTVSWYKEENIIQNKNNPKLLLTSAHIQENKPYSCSVRNPVSNEQSNSVTVSCPTGKGDPGPTVESGSGPTVESGPGPRTFFGFDFWVMVGILPTQHQKVVPNSPEIVAPDVPSPVIHEVRILKKGSSLLEDLLTFGPDLGVSVGGLTTRFFDLRWWDLG</sequence>
<evidence type="ECO:0000256" key="5">
    <source>
        <dbReference type="SAM" id="MobiDB-lite"/>
    </source>
</evidence>
<dbReference type="KEGG" id="ccar:109096893"/>
<dbReference type="InterPro" id="IPR003599">
    <property type="entry name" value="Ig_sub"/>
</dbReference>
<dbReference type="PROSITE" id="PS50835">
    <property type="entry name" value="IG_LIKE"/>
    <property type="match status" value="2"/>
</dbReference>
<feature type="region of interest" description="Disordered" evidence="5">
    <location>
        <begin position="361"/>
        <end position="399"/>
    </location>
</feature>